<dbReference type="PANTHER" id="PTHR30204:SF69">
    <property type="entry name" value="MERR-FAMILY TRANSCRIPTIONAL REGULATOR"/>
    <property type="match status" value="1"/>
</dbReference>
<dbReference type="SUPFAM" id="SSF46955">
    <property type="entry name" value="Putative DNA-binding domain"/>
    <property type="match status" value="1"/>
</dbReference>
<evidence type="ECO:0000313" key="7">
    <source>
        <dbReference type="EMBL" id="TSA87271.1"/>
    </source>
</evidence>
<evidence type="ECO:0000259" key="6">
    <source>
        <dbReference type="PROSITE" id="PS50937"/>
    </source>
</evidence>
<keyword evidence="2" id="KW-0805">Transcription regulation</keyword>
<dbReference type="RefSeq" id="WP_143719815.1">
    <property type="nucleotide sequence ID" value="NZ_VKDB01000003.1"/>
</dbReference>
<feature type="domain" description="HTH merR-type" evidence="6">
    <location>
        <begin position="50"/>
        <end position="114"/>
    </location>
</feature>
<dbReference type="CDD" id="cd00592">
    <property type="entry name" value="HTH_MerR-like"/>
    <property type="match status" value="1"/>
</dbReference>
<dbReference type="EMBL" id="VKDB01000003">
    <property type="protein sequence ID" value="TSA87271.1"/>
    <property type="molecule type" value="Genomic_DNA"/>
</dbReference>
<accession>A0A553V4X7</accession>
<sequence length="233" mass="26168">MPRSAEAFGRMVTTYRRRLTQDAQFAAVLEVLCGSPQAVQAFAQASGVGISAFAALVELPPSTVRHYQRLGLITPYEVSGKFRFWFHNIAQVESVRQWRDLGLSLEEIQAQRTFQRLGGQTATFNKPSATGLSVWVTKQAVTVRELLPEQSGAARSPLNRLNSYTVWVPVEEDRQHALAKELFQDADPSGMQRLLSEVSAARQRIEDQLSVLQRRVQRAQLLEAALQHHTKEN</sequence>
<evidence type="ECO:0000256" key="1">
    <source>
        <dbReference type="ARBA" id="ARBA00022491"/>
    </source>
</evidence>
<evidence type="ECO:0000256" key="3">
    <source>
        <dbReference type="ARBA" id="ARBA00023125"/>
    </source>
</evidence>
<dbReference type="AlphaFoldDB" id="A0A553V4X7"/>
<protein>
    <submittedName>
        <fullName evidence="7">MerR family transcriptional regulator</fullName>
    </submittedName>
</protein>
<dbReference type="GO" id="GO:0003677">
    <property type="term" value="F:DNA binding"/>
    <property type="evidence" value="ECO:0007669"/>
    <property type="project" value="UniProtKB-KW"/>
</dbReference>
<dbReference type="PROSITE" id="PS50937">
    <property type="entry name" value="HTH_MERR_2"/>
    <property type="match status" value="1"/>
</dbReference>
<keyword evidence="1" id="KW-0678">Repressor</keyword>
<dbReference type="GO" id="GO:0003700">
    <property type="term" value="F:DNA-binding transcription factor activity"/>
    <property type="evidence" value="ECO:0007669"/>
    <property type="project" value="InterPro"/>
</dbReference>
<keyword evidence="4" id="KW-0804">Transcription</keyword>
<gene>
    <name evidence="7" type="ORF">FNU79_05145</name>
</gene>
<name>A0A553V4X7_9DEIO</name>
<dbReference type="Proteomes" id="UP000316092">
    <property type="component" value="Unassembled WGS sequence"/>
</dbReference>
<evidence type="ECO:0000256" key="2">
    <source>
        <dbReference type="ARBA" id="ARBA00023015"/>
    </source>
</evidence>
<evidence type="ECO:0000256" key="5">
    <source>
        <dbReference type="SAM" id="Coils"/>
    </source>
</evidence>
<feature type="coiled-coil region" evidence="5">
    <location>
        <begin position="195"/>
        <end position="222"/>
    </location>
</feature>
<keyword evidence="5" id="KW-0175">Coiled coil</keyword>
<comment type="caution">
    <text evidence="7">The sequence shown here is derived from an EMBL/GenBank/DDBJ whole genome shotgun (WGS) entry which is preliminary data.</text>
</comment>
<dbReference type="InterPro" id="IPR009061">
    <property type="entry name" value="DNA-bd_dom_put_sf"/>
</dbReference>
<keyword evidence="8" id="KW-1185">Reference proteome</keyword>
<dbReference type="Pfam" id="PF13411">
    <property type="entry name" value="MerR_1"/>
    <property type="match status" value="1"/>
</dbReference>
<evidence type="ECO:0000256" key="4">
    <source>
        <dbReference type="ARBA" id="ARBA00023163"/>
    </source>
</evidence>
<keyword evidence="3" id="KW-0238">DNA-binding</keyword>
<dbReference type="InterPro" id="IPR000551">
    <property type="entry name" value="MerR-type_HTH_dom"/>
</dbReference>
<dbReference type="Gene3D" id="1.10.1660.10">
    <property type="match status" value="1"/>
</dbReference>
<reference evidence="7 8" key="1">
    <citation type="submission" date="2019-07" db="EMBL/GenBank/DDBJ databases">
        <title>Deinococcus detaillus sp. nov., isolated from humus soil in Antarctica.</title>
        <authorList>
            <person name="Zhang K."/>
        </authorList>
    </citation>
    <scope>NUCLEOTIDE SEQUENCE [LARGE SCALE GENOMIC DNA]</scope>
    <source>
        <strain evidence="7 8">H1</strain>
    </source>
</reference>
<dbReference type="PANTHER" id="PTHR30204">
    <property type="entry name" value="REDOX-CYCLING DRUG-SENSING TRANSCRIPTIONAL ACTIVATOR SOXR"/>
    <property type="match status" value="1"/>
</dbReference>
<dbReference type="InterPro" id="IPR047057">
    <property type="entry name" value="MerR_fam"/>
</dbReference>
<dbReference type="SMART" id="SM00422">
    <property type="entry name" value="HTH_MERR"/>
    <property type="match status" value="1"/>
</dbReference>
<organism evidence="7 8">
    <name type="scientific">Deinococcus detaillensis</name>
    <dbReference type="NCBI Taxonomy" id="2592048"/>
    <lineage>
        <taxon>Bacteria</taxon>
        <taxon>Thermotogati</taxon>
        <taxon>Deinococcota</taxon>
        <taxon>Deinococci</taxon>
        <taxon>Deinococcales</taxon>
        <taxon>Deinococcaceae</taxon>
        <taxon>Deinococcus</taxon>
    </lineage>
</organism>
<proteinExistence type="predicted"/>
<dbReference type="OrthoDB" id="66855at2"/>
<evidence type="ECO:0000313" key="8">
    <source>
        <dbReference type="Proteomes" id="UP000316092"/>
    </source>
</evidence>